<dbReference type="InterPro" id="IPR008920">
    <property type="entry name" value="TF_FadR/GntR_C"/>
</dbReference>
<accession>A0A0M2NH51</accession>
<dbReference type="Pfam" id="PF07729">
    <property type="entry name" value="FCD"/>
    <property type="match status" value="1"/>
</dbReference>
<dbReference type="EMBL" id="LAYJ01000053">
    <property type="protein sequence ID" value="KKI51879.1"/>
    <property type="molecule type" value="Genomic_DNA"/>
</dbReference>
<dbReference type="Proteomes" id="UP000034076">
    <property type="component" value="Unassembled WGS sequence"/>
</dbReference>
<dbReference type="PANTHER" id="PTHR43537">
    <property type="entry name" value="TRANSCRIPTIONAL REGULATOR, GNTR FAMILY"/>
    <property type="match status" value="1"/>
</dbReference>
<keyword evidence="6" id="KW-1185">Reference proteome</keyword>
<organism evidence="5 6">
    <name type="scientific">Christensenella hongkongensis</name>
    <dbReference type="NCBI Taxonomy" id="270498"/>
    <lineage>
        <taxon>Bacteria</taxon>
        <taxon>Bacillati</taxon>
        <taxon>Bacillota</taxon>
        <taxon>Clostridia</taxon>
        <taxon>Christensenellales</taxon>
        <taxon>Christensenellaceae</taxon>
        <taxon>Christensenella</taxon>
    </lineage>
</organism>
<dbReference type="InterPro" id="IPR036388">
    <property type="entry name" value="WH-like_DNA-bd_sf"/>
</dbReference>
<dbReference type="PATRIC" id="fig|270498.16.peg.225"/>
<dbReference type="Gene3D" id="1.10.10.10">
    <property type="entry name" value="Winged helix-like DNA-binding domain superfamily/Winged helix DNA-binding domain"/>
    <property type="match status" value="1"/>
</dbReference>
<dbReference type="SUPFAM" id="SSF48008">
    <property type="entry name" value="GntR ligand-binding domain-like"/>
    <property type="match status" value="1"/>
</dbReference>
<dbReference type="SMART" id="SM00345">
    <property type="entry name" value="HTH_GNTR"/>
    <property type="match status" value="1"/>
</dbReference>
<dbReference type="SUPFAM" id="SSF46785">
    <property type="entry name" value="Winged helix' DNA-binding domain"/>
    <property type="match status" value="1"/>
</dbReference>
<dbReference type="RefSeq" id="WP_082103354.1">
    <property type="nucleotide sequence ID" value="NZ_LAYJ01000053.1"/>
</dbReference>
<keyword evidence="2" id="KW-0238">DNA-binding</keyword>
<evidence type="ECO:0000313" key="5">
    <source>
        <dbReference type="EMBL" id="KKI51879.1"/>
    </source>
</evidence>
<dbReference type="Gene3D" id="1.20.120.530">
    <property type="entry name" value="GntR ligand-binding domain-like"/>
    <property type="match status" value="1"/>
</dbReference>
<feature type="domain" description="HTH gntR-type" evidence="4">
    <location>
        <begin position="7"/>
        <end position="73"/>
    </location>
</feature>
<keyword evidence="1" id="KW-0805">Transcription regulation</keyword>
<evidence type="ECO:0000259" key="4">
    <source>
        <dbReference type="PROSITE" id="PS50949"/>
    </source>
</evidence>
<comment type="caution">
    <text evidence="5">The sequence shown here is derived from an EMBL/GenBank/DDBJ whole genome shotgun (WGS) entry which is preliminary data.</text>
</comment>
<dbReference type="InterPro" id="IPR036390">
    <property type="entry name" value="WH_DNA-bd_sf"/>
</dbReference>
<dbReference type="Pfam" id="PF00392">
    <property type="entry name" value="GntR"/>
    <property type="match status" value="1"/>
</dbReference>
<name>A0A0M2NH51_9FIRM</name>
<dbReference type="GO" id="GO:0003700">
    <property type="term" value="F:DNA-binding transcription factor activity"/>
    <property type="evidence" value="ECO:0007669"/>
    <property type="project" value="InterPro"/>
</dbReference>
<keyword evidence="3" id="KW-0804">Transcription</keyword>
<reference evidence="5 6" key="1">
    <citation type="submission" date="2015-04" db="EMBL/GenBank/DDBJ databases">
        <title>Draft genome sequence of bacteremic isolate Catabacter hongkongensis type strain HKU16T.</title>
        <authorList>
            <person name="Lau S.K."/>
            <person name="Teng J.L."/>
            <person name="Huang Y."/>
            <person name="Curreem S.O."/>
            <person name="Tsui S.K."/>
            <person name="Woo P.C."/>
        </authorList>
    </citation>
    <scope>NUCLEOTIDE SEQUENCE [LARGE SCALE GENOMIC DNA]</scope>
    <source>
        <strain evidence="5 6">HKU16</strain>
    </source>
</reference>
<dbReference type="PROSITE" id="PS50949">
    <property type="entry name" value="HTH_GNTR"/>
    <property type="match status" value="1"/>
</dbReference>
<dbReference type="STRING" id="270498.CHK_0562"/>
<dbReference type="PRINTS" id="PR00035">
    <property type="entry name" value="HTHGNTR"/>
</dbReference>
<evidence type="ECO:0000256" key="3">
    <source>
        <dbReference type="ARBA" id="ARBA00023163"/>
    </source>
</evidence>
<dbReference type="OrthoDB" id="9781630at2"/>
<dbReference type="InterPro" id="IPR000524">
    <property type="entry name" value="Tscrpt_reg_HTH_GntR"/>
</dbReference>
<evidence type="ECO:0000256" key="2">
    <source>
        <dbReference type="ARBA" id="ARBA00023125"/>
    </source>
</evidence>
<evidence type="ECO:0000313" key="6">
    <source>
        <dbReference type="Proteomes" id="UP000034076"/>
    </source>
</evidence>
<protein>
    <submittedName>
        <fullName evidence="5">Transcriptional regulator, GntR family</fullName>
    </submittedName>
</protein>
<dbReference type="CDD" id="cd07377">
    <property type="entry name" value="WHTH_GntR"/>
    <property type="match status" value="1"/>
</dbReference>
<dbReference type="PANTHER" id="PTHR43537:SF5">
    <property type="entry name" value="UXU OPERON TRANSCRIPTIONAL REGULATOR"/>
    <property type="match status" value="1"/>
</dbReference>
<proteinExistence type="predicted"/>
<dbReference type="AlphaFoldDB" id="A0A0M2NH51"/>
<dbReference type="InterPro" id="IPR011711">
    <property type="entry name" value="GntR_C"/>
</dbReference>
<sequence length="231" mass="26947">MTTNLKTNLAQRISDILRQEILGNEIHEGDHFNETALATRFGVSRGPIREALRLLEMEGLVMTPSNGRSVATGFTPDDIGGYYDLRYFIESESIKRILSKPADDDYWEWIRKMESILDQSRIQLELNNEGVFTELDGDFHRAIIMQANFKVYIHVWKITNNLSRSIMEMNRTYIMQQQLHNLRKTFTFHDNILLGLKNRDLEFTLSNLRAHVEKGVETYLTIIEHLSNIKK</sequence>
<dbReference type="GO" id="GO:0003677">
    <property type="term" value="F:DNA binding"/>
    <property type="evidence" value="ECO:0007669"/>
    <property type="project" value="UniProtKB-KW"/>
</dbReference>
<evidence type="ECO:0000256" key="1">
    <source>
        <dbReference type="ARBA" id="ARBA00023015"/>
    </source>
</evidence>
<gene>
    <name evidence="5" type="ORF">CHK_0562</name>
</gene>